<keyword evidence="3" id="KW-1185">Reference proteome</keyword>
<gene>
    <name evidence="2" type="ORF">Mhypo_02945</name>
</gene>
<comment type="caution">
    <text evidence="2">The sequence shown here is derived from an EMBL/GenBank/DDBJ whole genome shotgun (WGS) entry which is preliminary data.</text>
</comment>
<reference evidence="2 3" key="1">
    <citation type="submission" date="2018-08" db="EMBL/GenBank/DDBJ databases">
        <title>Meiothermus hypogaeus DSM 23238 genome sequencing project.</title>
        <authorList>
            <person name="Da Costa M.S."/>
            <person name="Albuquerque L."/>
            <person name="Raposo P."/>
            <person name="Froufe H.J.C."/>
            <person name="Barroso C.S."/>
            <person name="Egas C."/>
        </authorList>
    </citation>
    <scope>NUCLEOTIDE SEQUENCE [LARGE SCALE GENOMIC DNA]</scope>
    <source>
        <strain evidence="2 3">DSM 23238</strain>
    </source>
</reference>
<accession>A0ABX9MIK3</accession>
<sequence>MAGLVRKLLSGSGMAPEVSRLGLLLLKSAMLPKPVSASKTARAVIQPASRLLRLSSAQTSSNTPSTPSPQKTETPY</sequence>
<feature type="compositionally biased region" description="Low complexity" evidence="1">
    <location>
        <begin position="55"/>
        <end position="69"/>
    </location>
</feature>
<proteinExistence type="predicted"/>
<protein>
    <submittedName>
        <fullName evidence="2">Uncharacterized protein</fullName>
    </submittedName>
</protein>
<dbReference type="Proteomes" id="UP000265443">
    <property type="component" value="Unassembled WGS sequence"/>
</dbReference>
<evidence type="ECO:0000313" key="3">
    <source>
        <dbReference type="Proteomes" id="UP000265443"/>
    </source>
</evidence>
<dbReference type="EMBL" id="QWKY01000078">
    <property type="protein sequence ID" value="RIH75371.1"/>
    <property type="molecule type" value="Genomic_DNA"/>
</dbReference>
<name>A0ABX9MIK3_9DEIN</name>
<evidence type="ECO:0000313" key="2">
    <source>
        <dbReference type="EMBL" id="RIH75371.1"/>
    </source>
</evidence>
<organism evidence="2 3">
    <name type="scientific">Meiothermus hypogaeus</name>
    <dbReference type="NCBI Taxonomy" id="884155"/>
    <lineage>
        <taxon>Bacteria</taxon>
        <taxon>Thermotogati</taxon>
        <taxon>Deinococcota</taxon>
        <taxon>Deinococci</taxon>
        <taxon>Thermales</taxon>
        <taxon>Thermaceae</taxon>
        <taxon>Meiothermus</taxon>
    </lineage>
</organism>
<feature type="region of interest" description="Disordered" evidence="1">
    <location>
        <begin position="53"/>
        <end position="76"/>
    </location>
</feature>
<evidence type="ECO:0000256" key="1">
    <source>
        <dbReference type="SAM" id="MobiDB-lite"/>
    </source>
</evidence>